<keyword evidence="3" id="KW-1185">Reference proteome</keyword>
<reference evidence="2" key="1">
    <citation type="submission" date="2021-01" db="EMBL/GenBank/DDBJ databases">
        <title>Whole genome shotgun sequence of Rugosimonospora africana NBRC 104875.</title>
        <authorList>
            <person name="Komaki H."/>
            <person name="Tamura T."/>
        </authorList>
    </citation>
    <scope>NUCLEOTIDE SEQUENCE</scope>
    <source>
        <strain evidence="2">NBRC 104875</strain>
    </source>
</reference>
<dbReference type="Proteomes" id="UP000642748">
    <property type="component" value="Unassembled WGS sequence"/>
</dbReference>
<dbReference type="AlphaFoldDB" id="A0A8J3VRL5"/>
<evidence type="ECO:0000313" key="3">
    <source>
        <dbReference type="Proteomes" id="UP000642748"/>
    </source>
</evidence>
<sequence>MAVAVPGVDVLVRPAEPGDLGAVAGIYEHYVLGSVATFEEVPPGVADWRQRLDDLTGRGLPFLVATVGGEVAGYAYAGPWRPKPAYRHTVEDSIYLAPGRTGQGLGRALLGALLAGCPRAGVRQVVAVIADTGSDASAALHRSFGFTDAGRLVGVGYKHGRWVDTVLMQRDLTGSVHIGQ</sequence>
<comment type="caution">
    <text evidence="2">The sequence shown here is derived from an EMBL/GenBank/DDBJ whole genome shotgun (WGS) entry which is preliminary data.</text>
</comment>
<name>A0A8J3VRL5_9ACTN</name>
<dbReference type="SUPFAM" id="SSF55729">
    <property type="entry name" value="Acyl-CoA N-acyltransferases (Nat)"/>
    <property type="match status" value="1"/>
</dbReference>
<feature type="domain" description="N-acetyltransferase" evidence="1">
    <location>
        <begin position="10"/>
        <end position="173"/>
    </location>
</feature>
<gene>
    <name evidence="2" type="ORF">Raf01_44440</name>
</gene>
<accession>A0A8J3VRL5</accession>
<dbReference type="PROSITE" id="PS51186">
    <property type="entry name" value="GNAT"/>
    <property type="match status" value="1"/>
</dbReference>
<proteinExistence type="predicted"/>
<evidence type="ECO:0000259" key="1">
    <source>
        <dbReference type="PROSITE" id="PS51186"/>
    </source>
</evidence>
<dbReference type="Pfam" id="PF00583">
    <property type="entry name" value="Acetyltransf_1"/>
    <property type="match status" value="1"/>
</dbReference>
<protein>
    <submittedName>
        <fullName evidence="2">Phosphinothricin N-acetyltransferase</fullName>
    </submittedName>
</protein>
<dbReference type="PANTHER" id="PTHR43072:SF8">
    <property type="entry name" value="ACYLTRANSFERASE FABY-RELATED"/>
    <property type="match status" value="1"/>
</dbReference>
<evidence type="ECO:0000313" key="2">
    <source>
        <dbReference type="EMBL" id="GIH16272.1"/>
    </source>
</evidence>
<dbReference type="PANTHER" id="PTHR43072">
    <property type="entry name" value="N-ACETYLTRANSFERASE"/>
    <property type="match status" value="1"/>
</dbReference>
<dbReference type="InterPro" id="IPR016181">
    <property type="entry name" value="Acyl_CoA_acyltransferase"/>
</dbReference>
<organism evidence="2 3">
    <name type="scientific">Rugosimonospora africana</name>
    <dbReference type="NCBI Taxonomy" id="556532"/>
    <lineage>
        <taxon>Bacteria</taxon>
        <taxon>Bacillati</taxon>
        <taxon>Actinomycetota</taxon>
        <taxon>Actinomycetes</taxon>
        <taxon>Micromonosporales</taxon>
        <taxon>Micromonosporaceae</taxon>
        <taxon>Rugosimonospora</taxon>
    </lineage>
</organism>
<dbReference type="Gene3D" id="3.40.630.30">
    <property type="match status" value="1"/>
</dbReference>
<dbReference type="RefSeq" id="WP_203919865.1">
    <property type="nucleotide sequence ID" value="NZ_BONZ01000041.1"/>
</dbReference>
<dbReference type="EMBL" id="BONZ01000041">
    <property type="protein sequence ID" value="GIH16272.1"/>
    <property type="molecule type" value="Genomic_DNA"/>
</dbReference>
<dbReference type="GO" id="GO:0016747">
    <property type="term" value="F:acyltransferase activity, transferring groups other than amino-acyl groups"/>
    <property type="evidence" value="ECO:0007669"/>
    <property type="project" value="InterPro"/>
</dbReference>
<dbReference type="InterPro" id="IPR000182">
    <property type="entry name" value="GNAT_dom"/>
</dbReference>